<dbReference type="AlphaFoldDB" id="M1P9S4"/>
<keyword evidence="3" id="KW-1185">Reference proteome</keyword>
<accession>M1P9S4</accession>
<dbReference type="InterPro" id="IPR000873">
    <property type="entry name" value="AMP-dep_synth/lig_dom"/>
</dbReference>
<dbReference type="RefSeq" id="WP_015404088.1">
    <property type="nucleotide sequence ID" value="NC_020304.1"/>
</dbReference>
<feature type="domain" description="AMP-dependent synthetase/ligase" evidence="1">
    <location>
        <begin position="16"/>
        <end position="415"/>
    </location>
</feature>
<dbReference type="eggNOG" id="COG1022">
    <property type="taxonomic scope" value="Bacteria"/>
</dbReference>
<dbReference type="Pfam" id="PF00501">
    <property type="entry name" value="AMP-binding"/>
    <property type="match status" value="1"/>
</dbReference>
<dbReference type="InterPro" id="IPR042099">
    <property type="entry name" value="ANL_N_sf"/>
</dbReference>
<dbReference type="PATRIC" id="fig|1167006.5.peg.2025"/>
<dbReference type="PANTHER" id="PTHR43272">
    <property type="entry name" value="LONG-CHAIN-FATTY-ACID--COA LIGASE"/>
    <property type="match status" value="1"/>
</dbReference>
<dbReference type="OrthoDB" id="9803968at2"/>
<dbReference type="STRING" id="1167006.UWK_01840"/>
<gene>
    <name evidence="2" type="ordered locus">UWK_01840</name>
</gene>
<proteinExistence type="predicted"/>
<dbReference type="InterPro" id="IPR020845">
    <property type="entry name" value="AMP-binding_CS"/>
</dbReference>
<evidence type="ECO:0000313" key="2">
    <source>
        <dbReference type="EMBL" id="AGF78397.1"/>
    </source>
</evidence>
<dbReference type="GO" id="GO:0016020">
    <property type="term" value="C:membrane"/>
    <property type="evidence" value="ECO:0007669"/>
    <property type="project" value="TreeGrafter"/>
</dbReference>
<dbReference type="PANTHER" id="PTHR43272:SF52">
    <property type="entry name" value="AMP-DEPENDENT SYNTHETASE_LIGASE DOMAIN-CONTAINING PROTEIN"/>
    <property type="match status" value="1"/>
</dbReference>
<reference evidence="3" key="1">
    <citation type="journal article" date="2013" name="Stand. Genomic Sci.">
        <title>Complete genome sequence of Desulfocapsa sulfexigens, a marine deltaproteobacterium specialized in disproportionating inorganic sulfur compounds.</title>
        <authorList>
            <person name="Finster K.W."/>
            <person name="Kjeldsen K.U."/>
            <person name="Kube M."/>
            <person name="Reinhardt R."/>
            <person name="Mussmann M."/>
            <person name="Amann R."/>
            <person name="Schreiber L."/>
        </authorList>
    </citation>
    <scope>NUCLEOTIDE SEQUENCE [LARGE SCALE GENOMIC DNA]</scope>
    <source>
        <strain evidence="3">DSM 10523 / SB164P1</strain>
    </source>
</reference>
<dbReference type="Gene3D" id="3.40.50.12780">
    <property type="entry name" value="N-terminal domain of ligase-like"/>
    <property type="match status" value="1"/>
</dbReference>
<protein>
    <submittedName>
        <fullName evidence="2">AMP-forming long-chain acyl-CoA synthetase</fullName>
    </submittedName>
</protein>
<organism evidence="2 3">
    <name type="scientific">Desulfocapsa sulfexigens (strain DSM 10523 / SB164P1)</name>
    <dbReference type="NCBI Taxonomy" id="1167006"/>
    <lineage>
        <taxon>Bacteria</taxon>
        <taxon>Pseudomonadati</taxon>
        <taxon>Thermodesulfobacteriota</taxon>
        <taxon>Desulfobulbia</taxon>
        <taxon>Desulfobulbales</taxon>
        <taxon>Desulfocapsaceae</taxon>
        <taxon>Desulfocapsa</taxon>
    </lineage>
</organism>
<name>M1P9S4_DESSD</name>
<dbReference type="SUPFAM" id="SSF56801">
    <property type="entry name" value="Acetyl-CoA synthetase-like"/>
    <property type="match status" value="1"/>
</dbReference>
<dbReference type="GO" id="GO:0004467">
    <property type="term" value="F:long-chain fatty acid-CoA ligase activity"/>
    <property type="evidence" value="ECO:0007669"/>
    <property type="project" value="TreeGrafter"/>
</dbReference>
<dbReference type="HOGENOM" id="CLU_000022_59_9_7"/>
<evidence type="ECO:0000313" key="3">
    <source>
        <dbReference type="Proteomes" id="UP000011721"/>
    </source>
</evidence>
<dbReference type="KEGG" id="dsf:UWK_01840"/>
<dbReference type="Proteomes" id="UP000011721">
    <property type="component" value="Chromosome"/>
</dbReference>
<dbReference type="EMBL" id="CP003985">
    <property type="protein sequence ID" value="AGF78397.1"/>
    <property type="molecule type" value="Genomic_DNA"/>
</dbReference>
<evidence type="ECO:0000259" key="1">
    <source>
        <dbReference type="Pfam" id="PF00501"/>
    </source>
</evidence>
<dbReference type="PROSITE" id="PS00455">
    <property type="entry name" value="AMP_BINDING"/>
    <property type="match status" value="1"/>
</dbReference>
<sequence>MPESNDVRMTLNYILDNSVERYGELPAIGMAADGALTYREFYDNIIALAHHLTKEGVKKGDRVAILSENSPQWGMAYFAIIRIGAIAVPILPDLPEADVHHILNEMEVPVLFVSDRQIEKIYELNQKSLRRIITLDDLGATQDVVDVTFFSKYLEDAVVAQKAADEKGEGMSFADVTEDDLASILYTSGTSGYSKAVMLSHKNLTANAYSAATMLGVESGSVFLSVLPMSHTYEFTLGFITPLIKGCKVAYAGKTPTPAILEKLCRHEKPRVMFAVPLIMEKIYKKRVLPQIEKSRLLSLLCRFSFGRKFVYKKIGAKLIAFFGGNLELMGIGGAALNPEVENFLREAEFPYIIGYGLTESAPILAGGPVGDKTITVGSTGKPFPGVEVKIVNPDPGSGVGEIYGRGPNVMQGYYGDPDASAEALTEDGWLITGDLGSFDDAGNLHIRGRSKNVIVMANGENVYPEPIEHKINSYFWVVESLVVENNGKLDAWVYPDYEVIDEMTEGQSRVERREYIDKLCATLRKEVNAQVSTASRLMRIVERREPFIKTATHKIKRYLYNGD</sequence>